<dbReference type="HAMAP" id="MF_01416">
    <property type="entry name" value="ATP_synth_delta_bact"/>
    <property type="match status" value="1"/>
</dbReference>
<evidence type="ECO:0000256" key="5">
    <source>
        <dbReference type="ARBA" id="ARBA00023136"/>
    </source>
</evidence>
<keyword evidence="5 7" id="KW-0472">Membrane</keyword>
<dbReference type="InterPro" id="IPR000711">
    <property type="entry name" value="ATPase_OSCP/dsu"/>
</dbReference>
<comment type="function">
    <text evidence="7">F(1)F(0) ATP synthase produces ATP from ADP in the presence of a proton or sodium gradient. F-type ATPases consist of two structural domains, F(1) containing the extramembraneous catalytic core and F(0) containing the membrane proton channel, linked together by a central stalk and a peripheral stalk. During catalysis, ATP synthesis in the catalytic domain of F(1) is coupled via a rotary mechanism of the central stalk subunits to proton translocation.</text>
</comment>
<comment type="caution">
    <text evidence="8">The sequence shown here is derived from an EMBL/GenBank/DDBJ whole genome shotgun (WGS) entry which is preliminary data.</text>
</comment>
<gene>
    <name evidence="7 8" type="primary">atpH</name>
    <name evidence="8" type="ORF">CCO02nite_22570</name>
</gene>
<dbReference type="GO" id="GO:0046933">
    <property type="term" value="F:proton-transporting ATP synthase activity, rotational mechanism"/>
    <property type="evidence" value="ECO:0007669"/>
    <property type="project" value="UniProtKB-UniRule"/>
</dbReference>
<keyword evidence="9" id="KW-1185">Reference proteome</keyword>
<evidence type="ECO:0000313" key="8">
    <source>
        <dbReference type="EMBL" id="GEL95599.1"/>
    </source>
</evidence>
<evidence type="ECO:0000256" key="2">
    <source>
        <dbReference type="ARBA" id="ARBA00022448"/>
    </source>
</evidence>
<evidence type="ECO:0000313" key="9">
    <source>
        <dbReference type="Proteomes" id="UP000321720"/>
    </source>
</evidence>
<comment type="similarity">
    <text evidence="7">Belongs to the ATPase delta chain family.</text>
</comment>
<accession>A0A511JCU0</accession>
<dbReference type="OrthoDB" id="5242917at2"/>
<keyword evidence="7" id="KW-0139">CF(1)</keyword>
<dbReference type="Proteomes" id="UP000321720">
    <property type="component" value="Unassembled WGS sequence"/>
</dbReference>
<dbReference type="GO" id="GO:0005886">
    <property type="term" value="C:plasma membrane"/>
    <property type="evidence" value="ECO:0007669"/>
    <property type="project" value="UniProtKB-SubCell"/>
</dbReference>
<dbReference type="RefSeq" id="WP_146843245.1">
    <property type="nucleotide sequence ID" value="NZ_BJWG01000010.1"/>
</dbReference>
<dbReference type="Pfam" id="PF00213">
    <property type="entry name" value="OSCP"/>
    <property type="match status" value="1"/>
</dbReference>
<dbReference type="EMBL" id="BJWG01000010">
    <property type="protein sequence ID" value="GEL95599.1"/>
    <property type="molecule type" value="Genomic_DNA"/>
</dbReference>
<comment type="subcellular location">
    <subcellularLocation>
        <location evidence="7">Cell membrane</location>
        <topology evidence="7">Peripheral membrane protein</topology>
    </subcellularLocation>
    <subcellularLocation>
        <location evidence="1">Membrane</location>
    </subcellularLocation>
</comment>
<evidence type="ECO:0000256" key="1">
    <source>
        <dbReference type="ARBA" id="ARBA00004370"/>
    </source>
</evidence>
<dbReference type="AlphaFoldDB" id="A0A511JCU0"/>
<evidence type="ECO:0000256" key="3">
    <source>
        <dbReference type="ARBA" id="ARBA00022781"/>
    </source>
</evidence>
<comment type="function">
    <text evidence="7">This protein is part of the stalk that links CF(0) to CF(1). It either transmits conformational changes from CF(0) to CF(1) or is implicated in proton conduction.</text>
</comment>
<keyword evidence="6 7" id="KW-0066">ATP synthesis</keyword>
<keyword evidence="2 7" id="KW-0813">Transport</keyword>
<reference evidence="8 9" key="1">
    <citation type="submission" date="2019-07" db="EMBL/GenBank/DDBJ databases">
        <title>Whole genome shotgun sequence of Cellulomonas composti NBRC 100758.</title>
        <authorList>
            <person name="Hosoyama A."/>
            <person name="Uohara A."/>
            <person name="Ohji S."/>
            <person name="Ichikawa N."/>
        </authorList>
    </citation>
    <scope>NUCLEOTIDE SEQUENCE [LARGE SCALE GENOMIC DNA]</scope>
    <source>
        <strain evidence="8 9">NBRC 100758</strain>
    </source>
</reference>
<dbReference type="PRINTS" id="PR00125">
    <property type="entry name" value="ATPASEDELTA"/>
</dbReference>
<evidence type="ECO:0000256" key="4">
    <source>
        <dbReference type="ARBA" id="ARBA00023065"/>
    </source>
</evidence>
<name>A0A511JCU0_9CELL</name>
<organism evidence="8 9">
    <name type="scientific">Cellulomonas composti</name>
    <dbReference type="NCBI Taxonomy" id="266130"/>
    <lineage>
        <taxon>Bacteria</taxon>
        <taxon>Bacillati</taxon>
        <taxon>Actinomycetota</taxon>
        <taxon>Actinomycetes</taxon>
        <taxon>Micrococcales</taxon>
        <taxon>Cellulomonadaceae</taxon>
        <taxon>Cellulomonas</taxon>
    </lineage>
</organism>
<evidence type="ECO:0000256" key="6">
    <source>
        <dbReference type="ARBA" id="ARBA00023310"/>
    </source>
</evidence>
<sequence length="270" mass="28969">MRGTSRASLAAAEERFEPILAAAGAQSSELGQQLLAFVDALDSSGSLRRTLADPSIEGDAKAGLVAHLLTNADPRVVEIAQSLVRARWSADVDLADAAEQLAFHAALARAEAEGNLAKVEEELFRFAKALAGQREVRRALFDTRVPAAARIKLVDDLLAGRVTDVTAQIARRAAAAPRGRRYVTTLGHIADLIAERRERTVATVTTASSLSPTQQDRLATILREAYGREVQLNIVRDPQVLGGMRIQVGPQVVDATVLSRLADARRRLAG</sequence>
<keyword evidence="7" id="KW-1003">Cell membrane</keyword>
<keyword evidence="3 7" id="KW-0375">Hydrogen ion transport</keyword>
<evidence type="ECO:0000256" key="7">
    <source>
        <dbReference type="HAMAP-Rule" id="MF_01416"/>
    </source>
</evidence>
<dbReference type="NCBIfam" id="NF009967">
    <property type="entry name" value="PRK13430.1"/>
    <property type="match status" value="1"/>
</dbReference>
<dbReference type="GO" id="GO:0045259">
    <property type="term" value="C:proton-transporting ATP synthase complex"/>
    <property type="evidence" value="ECO:0007669"/>
    <property type="project" value="UniProtKB-KW"/>
</dbReference>
<keyword evidence="4 7" id="KW-0406">Ion transport</keyword>
<proteinExistence type="inferred from homology"/>
<protein>
    <recommendedName>
        <fullName evidence="7">ATP synthase subunit delta</fullName>
    </recommendedName>
    <alternativeName>
        <fullName evidence="7">ATP synthase F(1) sector subunit delta</fullName>
    </alternativeName>
    <alternativeName>
        <fullName evidence="7">F-type ATPase subunit delta</fullName>
        <shortName evidence="7">F-ATPase subunit delta</shortName>
    </alternativeName>
</protein>
<dbReference type="PANTHER" id="PTHR11910">
    <property type="entry name" value="ATP SYNTHASE DELTA CHAIN"/>
    <property type="match status" value="1"/>
</dbReference>